<name>A0A1P8K440_9BURK</name>
<feature type="transmembrane region" description="Helical" evidence="2">
    <location>
        <begin position="114"/>
        <end position="135"/>
    </location>
</feature>
<dbReference type="InterPro" id="IPR050400">
    <property type="entry name" value="Bact_Cytoskel_RodZ"/>
</dbReference>
<dbReference type="Pfam" id="PF13464">
    <property type="entry name" value="RodZ_C"/>
    <property type="match status" value="1"/>
</dbReference>
<gene>
    <name evidence="4" type="ORF">RD110_18255</name>
</gene>
<dbReference type="GO" id="GO:0003677">
    <property type="term" value="F:DNA binding"/>
    <property type="evidence" value="ECO:0007669"/>
    <property type="project" value="InterPro"/>
</dbReference>
<organism evidence="4 5">
    <name type="scientific">Rhodoferax koreensis</name>
    <dbReference type="NCBI Taxonomy" id="1842727"/>
    <lineage>
        <taxon>Bacteria</taxon>
        <taxon>Pseudomonadati</taxon>
        <taxon>Pseudomonadota</taxon>
        <taxon>Betaproteobacteria</taxon>
        <taxon>Burkholderiales</taxon>
        <taxon>Comamonadaceae</taxon>
        <taxon>Rhodoferax</taxon>
    </lineage>
</organism>
<dbReference type="Pfam" id="PF13413">
    <property type="entry name" value="HTH_25"/>
    <property type="match status" value="1"/>
</dbReference>
<evidence type="ECO:0000259" key="3">
    <source>
        <dbReference type="Pfam" id="PF13464"/>
    </source>
</evidence>
<evidence type="ECO:0000313" key="5">
    <source>
        <dbReference type="Proteomes" id="UP000186609"/>
    </source>
</evidence>
<dbReference type="AlphaFoldDB" id="A0A1P8K440"/>
<evidence type="ECO:0000256" key="1">
    <source>
        <dbReference type="SAM" id="MobiDB-lite"/>
    </source>
</evidence>
<feature type="domain" description="Cytoskeleton protein RodZ-like C-terminal" evidence="3">
    <location>
        <begin position="199"/>
        <end position="269"/>
    </location>
</feature>
<dbReference type="PANTHER" id="PTHR34475:SF1">
    <property type="entry name" value="CYTOSKELETON PROTEIN RODZ"/>
    <property type="match status" value="1"/>
</dbReference>
<dbReference type="InterPro" id="IPR010982">
    <property type="entry name" value="Lambda_DNA-bd_dom_sf"/>
</dbReference>
<reference evidence="4 5" key="1">
    <citation type="submission" date="2017-01" db="EMBL/GenBank/DDBJ databases">
        <authorList>
            <person name="Mah S.A."/>
            <person name="Swanson W.J."/>
            <person name="Moy G.W."/>
            <person name="Vacquier V.D."/>
        </authorList>
    </citation>
    <scope>NUCLEOTIDE SEQUENCE [LARGE SCALE GENOMIC DNA]</scope>
    <source>
        <strain evidence="4 5">DCY110</strain>
    </source>
</reference>
<accession>A0A1P8K440</accession>
<protein>
    <recommendedName>
        <fullName evidence="3">Cytoskeleton protein RodZ-like C-terminal domain-containing protein</fullName>
    </recommendedName>
</protein>
<dbReference type="STRING" id="1842727.RD110_18255"/>
<keyword evidence="2" id="KW-0472">Membrane</keyword>
<keyword evidence="2" id="KW-0812">Transmembrane</keyword>
<dbReference type="Gene3D" id="1.10.260.40">
    <property type="entry name" value="lambda repressor-like DNA-binding domains"/>
    <property type="match status" value="1"/>
</dbReference>
<evidence type="ECO:0000313" key="4">
    <source>
        <dbReference type="EMBL" id="APW40784.1"/>
    </source>
</evidence>
<proteinExistence type="predicted"/>
<evidence type="ECO:0000256" key="2">
    <source>
        <dbReference type="SAM" id="Phobius"/>
    </source>
</evidence>
<dbReference type="KEGG" id="rhy:RD110_18255"/>
<sequence length="271" mass="27917">MTGDAAASAVHAGALLREAREAHGLHVAAMAFSLKVPVAKLEALEAGRLDLLPDVTFARGLAATICRNLKLDPAPVLELLPRNAAARMGVEAPSINTPFRPPGDGPSFAARGRLFSPAVMAVMALLVGAVLLLVWPSMHEDTSVANEPPPPPLMDPTAAAPQEPASVPVVETPAPAESSPALAASAPAIAVPAAGLFAVTARGESWVKVTDAKGVVGLNRVVKPGETVQLDGTPPLAVVVGRADEVQVQVRGQPLDIKPMTKVNVARFEVK</sequence>
<dbReference type="EMBL" id="CP019236">
    <property type="protein sequence ID" value="APW40784.1"/>
    <property type="molecule type" value="Genomic_DNA"/>
</dbReference>
<dbReference type="InterPro" id="IPR025194">
    <property type="entry name" value="RodZ-like_C"/>
</dbReference>
<keyword evidence="2" id="KW-1133">Transmembrane helix</keyword>
<dbReference type="PANTHER" id="PTHR34475">
    <property type="match status" value="1"/>
</dbReference>
<feature type="region of interest" description="Disordered" evidence="1">
    <location>
        <begin position="141"/>
        <end position="165"/>
    </location>
</feature>
<dbReference type="Proteomes" id="UP000186609">
    <property type="component" value="Chromosome"/>
</dbReference>
<keyword evidence="5" id="KW-1185">Reference proteome</keyword>